<dbReference type="PANTHER" id="PTHR30041:SF8">
    <property type="entry name" value="PROTEIN YFFB"/>
    <property type="match status" value="1"/>
</dbReference>
<reference evidence="4" key="1">
    <citation type="submission" date="2011-02" db="EMBL/GenBank/DDBJ databases">
        <title>Complete sequence of Spirochaeta sp. Buddy.</title>
        <authorList>
            <person name="Lucas S."/>
            <person name="Copeland A."/>
            <person name="Lapidus A."/>
            <person name="Cheng J.-F."/>
            <person name="Goodwin L."/>
            <person name="Pitluck S."/>
            <person name="Zeytun A."/>
            <person name="Detter J.C."/>
            <person name="Han C."/>
            <person name="Tapia R."/>
            <person name="Land M."/>
            <person name="Hauser L."/>
            <person name="Kyrpides N."/>
            <person name="Ivanova N."/>
            <person name="Mikhailova N."/>
            <person name="Pagani I."/>
            <person name="Ritalahti K.M."/>
            <person name="Loeffler F.E."/>
            <person name="Woyke T."/>
        </authorList>
    </citation>
    <scope>NUCLEOTIDE SEQUENCE [LARGE SCALE GENOMIC DNA]</scope>
    <source>
        <strain evidence="4">ATCC BAA-1886 / DSM 22777 / Buddy</strain>
    </source>
</reference>
<dbReference type="InterPro" id="IPR036249">
    <property type="entry name" value="Thioredoxin-like_sf"/>
</dbReference>
<dbReference type="PANTHER" id="PTHR30041">
    <property type="entry name" value="ARSENATE REDUCTASE"/>
    <property type="match status" value="1"/>
</dbReference>
<dbReference type="InterPro" id="IPR006660">
    <property type="entry name" value="Arsenate_reductase-like"/>
</dbReference>
<evidence type="ECO:0000313" key="3">
    <source>
        <dbReference type="EMBL" id="ADY12909.1"/>
    </source>
</evidence>
<evidence type="ECO:0000256" key="2">
    <source>
        <dbReference type="PROSITE-ProRule" id="PRU01282"/>
    </source>
</evidence>
<protein>
    <submittedName>
        <fullName evidence="3">ArsC family protein</fullName>
    </submittedName>
</protein>
<dbReference type="InterPro" id="IPR006504">
    <property type="entry name" value="Tscrpt_reg_Spx/MgsR"/>
</dbReference>
<dbReference type="PROSITE" id="PS51353">
    <property type="entry name" value="ARSC"/>
    <property type="match status" value="1"/>
</dbReference>
<accession>F0RVB7</accession>
<proteinExistence type="inferred from homology"/>
<dbReference type="CDD" id="cd03036">
    <property type="entry name" value="ArsC_like"/>
    <property type="match status" value="1"/>
</dbReference>
<dbReference type="EMBL" id="CP002541">
    <property type="protein sequence ID" value="ADY12909.1"/>
    <property type="molecule type" value="Genomic_DNA"/>
</dbReference>
<dbReference type="eggNOG" id="COG1393">
    <property type="taxonomic scope" value="Bacteria"/>
</dbReference>
<name>F0RVB7_SPHGB</name>
<comment type="similarity">
    <text evidence="1 2">Belongs to the ArsC family.</text>
</comment>
<keyword evidence="4" id="KW-1185">Reference proteome</keyword>
<dbReference type="RefSeq" id="WP_013606760.1">
    <property type="nucleotide sequence ID" value="NC_015152.1"/>
</dbReference>
<dbReference type="Pfam" id="PF03960">
    <property type="entry name" value="ArsC"/>
    <property type="match status" value="1"/>
</dbReference>
<dbReference type="AlphaFoldDB" id="F0RVB7"/>
<dbReference type="PROSITE" id="PS51354">
    <property type="entry name" value="GLUTAREDOXIN_2"/>
    <property type="match status" value="1"/>
</dbReference>
<dbReference type="Gene3D" id="3.40.30.10">
    <property type="entry name" value="Glutaredoxin"/>
    <property type="match status" value="1"/>
</dbReference>
<dbReference type="STRING" id="158189.SpiBuddy_1084"/>
<dbReference type="NCBIfam" id="TIGR01617">
    <property type="entry name" value="arsC_related"/>
    <property type="match status" value="1"/>
</dbReference>
<dbReference type="OrthoDB" id="9794155at2"/>
<dbReference type="Proteomes" id="UP000008466">
    <property type="component" value="Chromosome"/>
</dbReference>
<evidence type="ECO:0000313" key="4">
    <source>
        <dbReference type="Proteomes" id="UP000008466"/>
    </source>
</evidence>
<dbReference type="HOGENOM" id="CLU_116644_2_0_12"/>
<gene>
    <name evidence="3" type="ordered locus">SpiBuddy_1084</name>
</gene>
<sequence length="122" mass="13992">MTIFCYPNCSTCKRAIAYLESNGISYSYRNIQTQRPDKRELEAIIRQSGKDSKKFFNTSGQVYRSLALKEKLSHLKDDQILELLSSDGMLVKRPLLVCEQGVLVGFKESEWDAFFIRRGDAS</sequence>
<evidence type="ECO:0000256" key="1">
    <source>
        <dbReference type="ARBA" id="ARBA00007198"/>
    </source>
</evidence>
<dbReference type="SUPFAM" id="SSF52833">
    <property type="entry name" value="Thioredoxin-like"/>
    <property type="match status" value="1"/>
</dbReference>
<organism evidence="3 4">
    <name type="scientific">Sphaerochaeta globosa (strain ATCC BAA-1886 / DSM 22777 / Buddy)</name>
    <name type="common">Spirochaeta sp. (strain Buddy)</name>
    <dbReference type="NCBI Taxonomy" id="158189"/>
    <lineage>
        <taxon>Bacteria</taxon>
        <taxon>Pseudomonadati</taxon>
        <taxon>Spirochaetota</taxon>
        <taxon>Spirochaetia</taxon>
        <taxon>Spirochaetales</taxon>
        <taxon>Sphaerochaetaceae</taxon>
        <taxon>Sphaerochaeta</taxon>
    </lineage>
</organism>
<dbReference type="KEGG" id="sbu:SpiBuddy_1084"/>